<keyword evidence="3" id="KW-1185">Reference proteome</keyword>
<reference evidence="2 3" key="1">
    <citation type="journal article" date="2023" name="Arcadia Sci">
        <title>De novo assembly of a long-read Amblyomma americanum tick genome.</title>
        <authorList>
            <person name="Chou S."/>
            <person name="Poskanzer K.E."/>
            <person name="Rollins M."/>
            <person name="Thuy-Boun P.S."/>
        </authorList>
    </citation>
    <scope>NUCLEOTIDE SEQUENCE [LARGE SCALE GENOMIC DNA]</scope>
    <source>
        <strain evidence="2">F_SG_1</strain>
        <tissue evidence="2">Salivary glands</tissue>
    </source>
</reference>
<protein>
    <submittedName>
        <fullName evidence="2">Uncharacterized protein</fullName>
    </submittedName>
</protein>
<evidence type="ECO:0000256" key="1">
    <source>
        <dbReference type="SAM" id="MobiDB-lite"/>
    </source>
</evidence>
<comment type="caution">
    <text evidence="2">The sequence shown here is derived from an EMBL/GenBank/DDBJ whole genome shotgun (WGS) entry which is preliminary data.</text>
</comment>
<evidence type="ECO:0000313" key="2">
    <source>
        <dbReference type="EMBL" id="KAK8770569.1"/>
    </source>
</evidence>
<accession>A0AAQ4E768</accession>
<dbReference type="Proteomes" id="UP001321473">
    <property type="component" value="Unassembled WGS sequence"/>
</dbReference>
<feature type="region of interest" description="Disordered" evidence="1">
    <location>
        <begin position="381"/>
        <end position="409"/>
    </location>
</feature>
<dbReference type="AlphaFoldDB" id="A0AAQ4E768"/>
<sequence>MFTAAVTTDQPCNFTQVRDCYRGILGSVVAELSQQKLDPNLHENICKKYSTTSECQADMAPCLPSFPELKDMERLYSSIRQEACGDLTFSLLKSLAPTAECNPLPLIVSCVQRRLLQFGNSTDDAKASCSDLGAGLVGCLIAPDVKCPKNGKRATYARKTLATLMEIRGGDACDGSPSLQYGGQPQGDTAGGQQSADGEQCWYKTLKRCNERQINDIRTKMTRLLDRNMLPDENFFAGICRKTRKTCHQHSTVKSCVAQEQDAIRRLEEAMNEAQALLCKDDRRLLKNLLLSYKSWDIKHFTKCSTDLQVNSITDFLYNIPRIHSDCRLLKSRLFRCLNESYAAADEADPKPDVDGARKVLAIFVDKITCVDAGDLVLDDGTSGPDDKGDTDYPAEEAGGNTTDANAMPVMPGAAESGATDPAIRKSALVGFVSLMMALTRYLTPS</sequence>
<gene>
    <name evidence="2" type="ORF">V5799_012966</name>
</gene>
<organism evidence="2 3">
    <name type="scientific">Amblyomma americanum</name>
    <name type="common">Lone star tick</name>
    <dbReference type="NCBI Taxonomy" id="6943"/>
    <lineage>
        <taxon>Eukaryota</taxon>
        <taxon>Metazoa</taxon>
        <taxon>Ecdysozoa</taxon>
        <taxon>Arthropoda</taxon>
        <taxon>Chelicerata</taxon>
        <taxon>Arachnida</taxon>
        <taxon>Acari</taxon>
        <taxon>Parasitiformes</taxon>
        <taxon>Ixodida</taxon>
        <taxon>Ixodoidea</taxon>
        <taxon>Ixodidae</taxon>
        <taxon>Amblyomminae</taxon>
        <taxon>Amblyomma</taxon>
    </lineage>
</organism>
<dbReference type="EMBL" id="JARKHS020020916">
    <property type="protein sequence ID" value="KAK8770569.1"/>
    <property type="molecule type" value="Genomic_DNA"/>
</dbReference>
<evidence type="ECO:0000313" key="3">
    <source>
        <dbReference type="Proteomes" id="UP001321473"/>
    </source>
</evidence>
<proteinExistence type="predicted"/>
<name>A0AAQ4E768_AMBAM</name>